<accession>A0ABU8NVG4</accession>
<dbReference type="Proteomes" id="UP001378956">
    <property type="component" value="Unassembled WGS sequence"/>
</dbReference>
<gene>
    <name evidence="2" type="ORF">WAE58_23810</name>
</gene>
<feature type="transmembrane region" description="Helical" evidence="1">
    <location>
        <begin position="89"/>
        <end position="109"/>
    </location>
</feature>
<feature type="transmembrane region" description="Helical" evidence="1">
    <location>
        <begin position="241"/>
        <end position="260"/>
    </location>
</feature>
<dbReference type="EMBL" id="JBBEUB010000012">
    <property type="protein sequence ID" value="MEJ2905492.1"/>
    <property type="molecule type" value="Genomic_DNA"/>
</dbReference>
<feature type="transmembrane region" description="Helical" evidence="1">
    <location>
        <begin position="115"/>
        <end position="133"/>
    </location>
</feature>
<keyword evidence="1" id="KW-0812">Transmembrane</keyword>
<feature type="transmembrane region" description="Helical" evidence="1">
    <location>
        <begin position="373"/>
        <end position="389"/>
    </location>
</feature>
<evidence type="ECO:0000313" key="2">
    <source>
        <dbReference type="EMBL" id="MEJ2905492.1"/>
    </source>
</evidence>
<reference evidence="2 3" key="1">
    <citation type="submission" date="2024-03" db="EMBL/GenBank/DDBJ databases">
        <title>Sequence of Lycoming College Course Isolates.</title>
        <authorList>
            <person name="Plotts O."/>
            <person name="Newman J."/>
        </authorList>
    </citation>
    <scope>NUCLEOTIDE SEQUENCE [LARGE SCALE GENOMIC DNA]</scope>
    <source>
        <strain evidence="2 3">CJB-3</strain>
    </source>
</reference>
<evidence type="ECO:0000313" key="3">
    <source>
        <dbReference type="Proteomes" id="UP001378956"/>
    </source>
</evidence>
<feature type="transmembrane region" description="Helical" evidence="1">
    <location>
        <begin position="12"/>
        <end position="34"/>
    </location>
</feature>
<evidence type="ECO:0000256" key="1">
    <source>
        <dbReference type="SAM" id="Phobius"/>
    </source>
</evidence>
<proteinExistence type="predicted"/>
<keyword evidence="1" id="KW-1133">Transmembrane helix</keyword>
<organism evidence="2 3">
    <name type="scientific">Pedobacter panaciterrae</name>
    <dbReference type="NCBI Taxonomy" id="363849"/>
    <lineage>
        <taxon>Bacteria</taxon>
        <taxon>Pseudomonadati</taxon>
        <taxon>Bacteroidota</taxon>
        <taxon>Sphingobacteriia</taxon>
        <taxon>Sphingobacteriales</taxon>
        <taxon>Sphingobacteriaceae</taxon>
        <taxon>Pedobacter</taxon>
    </lineage>
</organism>
<sequence length="516" mass="59872">MQVFSKKNNFNCHPYLILVLCLYFLIIWSVNLGIAPGLHGDEAWSGLKANEISKVGIHNLNGMNYYTGMLQALVADLSFKIFGLGIIQLRIPSVVFNCIGLLVLGFTFIKKKQRNWFIFFLIILSQSSLYVLSPRIAWEVNTFTLFLFSILFLSLWELLQKKEAENKFWTIIFFLVNVIGTYNHLIFSSISVSCFAALLFWTLYHRSSSHKALLIILAINFVNMLCLFLAMRYAFDHFNTVTNFTLPFIIILVMYLEVLLFRKVVLWDIKINLLKIPQLVIKGVLTLSLLMFSIFHGRAFIEVLSAYKLFLQVYSYEISPVFQITMLSCSAVFIFYLGVFMYKDFNNNSHSIIVFLIMSYCGVLNLYTLTSSFRYYLIIYIIIAFYLSYNVSKDPLKSIPLLLSFFIAFIVISYIQIAVLSTSTRPMRATKFYIGNDQIETSEHFLPKESLIDFLKKNKTGILEDFTDNHFFIEKPVEFYYLIDPWEQKTENKAIVKYDFTNPGTGFILQIKKNGD</sequence>
<feature type="transmembrane region" description="Helical" evidence="1">
    <location>
        <begin position="213"/>
        <end position="235"/>
    </location>
</feature>
<evidence type="ECO:0008006" key="4">
    <source>
        <dbReference type="Google" id="ProtNLM"/>
    </source>
</evidence>
<keyword evidence="1" id="KW-0472">Membrane</keyword>
<dbReference type="RefSeq" id="WP_337717926.1">
    <property type="nucleotide sequence ID" value="NZ_JBBEUB010000012.1"/>
</dbReference>
<feature type="transmembrane region" description="Helical" evidence="1">
    <location>
        <begin position="401"/>
        <end position="420"/>
    </location>
</feature>
<name>A0ABU8NVG4_9SPHI</name>
<feature type="transmembrane region" description="Helical" evidence="1">
    <location>
        <begin position="280"/>
        <end position="301"/>
    </location>
</feature>
<comment type="caution">
    <text evidence="2">The sequence shown here is derived from an EMBL/GenBank/DDBJ whole genome shotgun (WGS) entry which is preliminary data.</text>
</comment>
<feature type="transmembrane region" description="Helical" evidence="1">
    <location>
        <begin position="171"/>
        <end position="201"/>
    </location>
</feature>
<protein>
    <recommendedName>
        <fullName evidence="4">Dolichyl-phosphate-mannose-protein mannosyltransferase</fullName>
    </recommendedName>
</protein>
<feature type="transmembrane region" description="Helical" evidence="1">
    <location>
        <begin position="321"/>
        <end position="342"/>
    </location>
</feature>
<feature type="transmembrane region" description="Helical" evidence="1">
    <location>
        <begin position="140"/>
        <end position="159"/>
    </location>
</feature>
<feature type="transmembrane region" description="Helical" evidence="1">
    <location>
        <begin position="349"/>
        <end position="367"/>
    </location>
</feature>
<keyword evidence="3" id="KW-1185">Reference proteome</keyword>